<keyword evidence="2 5" id="KW-0812">Transmembrane</keyword>
<dbReference type="PANTHER" id="PTHR33507:SF3">
    <property type="entry name" value="INNER MEMBRANE PROTEIN YBBJ"/>
    <property type="match status" value="1"/>
</dbReference>
<dbReference type="Gene3D" id="2.40.50.140">
    <property type="entry name" value="Nucleic acid-binding proteins"/>
    <property type="match status" value="1"/>
</dbReference>
<sequence length="155" mass="16788">MTTAMWWILIGVVLIISELLATSIIAVFLGLGAIITGLALHFGLIESTTAQYTLFGLVSITLLLTARGKFKRWFSGFTADKDGEHGTVFQKDLGERVTVQTDFNQGAGRVVLNGVAWDALSDDPLKKGDIAWVVKNEGIRLTVSANRPQIAPKNS</sequence>
<dbReference type="InterPro" id="IPR052165">
    <property type="entry name" value="Membrane_assoc_protease"/>
</dbReference>
<dbReference type="PANTHER" id="PTHR33507">
    <property type="entry name" value="INNER MEMBRANE PROTEIN YBBJ"/>
    <property type="match status" value="1"/>
</dbReference>
<dbReference type="OrthoDB" id="6118712at2"/>
<keyword evidence="8" id="KW-1185">Reference proteome</keyword>
<dbReference type="GO" id="GO:0005886">
    <property type="term" value="C:plasma membrane"/>
    <property type="evidence" value="ECO:0007669"/>
    <property type="project" value="TreeGrafter"/>
</dbReference>
<keyword evidence="4 5" id="KW-0472">Membrane</keyword>
<evidence type="ECO:0000256" key="4">
    <source>
        <dbReference type="ARBA" id="ARBA00023136"/>
    </source>
</evidence>
<name>A0A552X3Y6_9GAMM</name>
<organism evidence="7 8">
    <name type="scientific">Aliidiomarina halalkaliphila</name>
    <dbReference type="NCBI Taxonomy" id="2593535"/>
    <lineage>
        <taxon>Bacteria</taxon>
        <taxon>Pseudomonadati</taxon>
        <taxon>Pseudomonadota</taxon>
        <taxon>Gammaproteobacteria</taxon>
        <taxon>Alteromonadales</taxon>
        <taxon>Idiomarinaceae</taxon>
        <taxon>Aliidiomarina</taxon>
    </lineage>
</organism>
<evidence type="ECO:0000256" key="2">
    <source>
        <dbReference type="ARBA" id="ARBA00022692"/>
    </source>
</evidence>
<dbReference type="SUPFAM" id="SSF141322">
    <property type="entry name" value="NfeD domain-like"/>
    <property type="match status" value="1"/>
</dbReference>
<comment type="caution">
    <text evidence="7">The sequence shown here is derived from an EMBL/GenBank/DDBJ whole genome shotgun (WGS) entry which is preliminary data.</text>
</comment>
<dbReference type="EMBL" id="VJWL01000001">
    <property type="protein sequence ID" value="TRW49747.1"/>
    <property type="molecule type" value="Genomic_DNA"/>
</dbReference>
<accession>A0A552X3Y6</accession>
<keyword evidence="3 5" id="KW-1133">Transmembrane helix</keyword>
<comment type="subcellular location">
    <subcellularLocation>
        <location evidence="1">Membrane</location>
        <topology evidence="1">Multi-pass membrane protein</topology>
    </subcellularLocation>
</comment>
<evidence type="ECO:0000259" key="6">
    <source>
        <dbReference type="Pfam" id="PF01957"/>
    </source>
</evidence>
<evidence type="ECO:0000256" key="5">
    <source>
        <dbReference type="SAM" id="Phobius"/>
    </source>
</evidence>
<evidence type="ECO:0000313" key="8">
    <source>
        <dbReference type="Proteomes" id="UP000320359"/>
    </source>
</evidence>
<protein>
    <submittedName>
        <fullName evidence="7">NfeD family protein</fullName>
    </submittedName>
</protein>
<feature type="domain" description="NfeD-like C-terminal" evidence="6">
    <location>
        <begin position="91"/>
        <end position="143"/>
    </location>
</feature>
<gene>
    <name evidence="7" type="ORF">FM042_02500</name>
</gene>
<evidence type="ECO:0000256" key="1">
    <source>
        <dbReference type="ARBA" id="ARBA00004141"/>
    </source>
</evidence>
<evidence type="ECO:0000256" key="3">
    <source>
        <dbReference type="ARBA" id="ARBA00022989"/>
    </source>
</evidence>
<dbReference type="Proteomes" id="UP000320359">
    <property type="component" value="Unassembled WGS sequence"/>
</dbReference>
<feature type="transmembrane region" description="Helical" evidence="5">
    <location>
        <begin position="49"/>
        <end position="66"/>
    </location>
</feature>
<dbReference type="RefSeq" id="WP_143234168.1">
    <property type="nucleotide sequence ID" value="NZ_VJWL01000001.1"/>
</dbReference>
<reference evidence="7 8" key="1">
    <citation type="submission" date="2019-07" db="EMBL/GenBank/DDBJ databases">
        <authorList>
            <person name="Yang M."/>
            <person name="Zhao D."/>
            <person name="Xiang H."/>
        </authorList>
    </citation>
    <scope>NUCLEOTIDE SEQUENCE [LARGE SCALE GENOMIC DNA]</scope>
    <source>
        <strain evidence="7 8">IM1326</strain>
    </source>
</reference>
<dbReference type="InterPro" id="IPR012340">
    <property type="entry name" value="NA-bd_OB-fold"/>
</dbReference>
<evidence type="ECO:0000313" key="7">
    <source>
        <dbReference type="EMBL" id="TRW49747.1"/>
    </source>
</evidence>
<dbReference type="Pfam" id="PF01957">
    <property type="entry name" value="NfeD"/>
    <property type="match status" value="1"/>
</dbReference>
<proteinExistence type="predicted"/>
<dbReference type="AlphaFoldDB" id="A0A552X3Y6"/>
<feature type="transmembrane region" description="Helical" evidence="5">
    <location>
        <begin position="7"/>
        <end position="37"/>
    </location>
</feature>
<dbReference type="InterPro" id="IPR002810">
    <property type="entry name" value="NfeD-like_C"/>
</dbReference>